<dbReference type="PANTHER" id="PTHR44591:SF3">
    <property type="entry name" value="RESPONSE REGULATORY DOMAIN-CONTAINING PROTEIN"/>
    <property type="match status" value="1"/>
</dbReference>
<dbReference type="InterPro" id="IPR035965">
    <property type="entry name" value="PAS-like_dom_sf"/>
</dbReference>
<proteinExistence type="predicted"/>
<evidence type="ECO:0000313" key="5">
    <source>
        <dbReference type="EMBL" id="KAB8062855.1"/>
    </source>
</evidence>
<feature type="domain" description="PAS" evidence="4">
    <location>
        <begin position="152"/>
        <end position="196"/>
    </location>
</feature>
<dbReference type="GO" id="GO:0000160">
    <property type="term" value="P:phosphorelay signal transduction system"/>
    <property type="evidence" value="ECO:0007669"/>
    <property type="project" value="InterPro"/>
</dbReference>
<sequence length="217" mass="23573">MISQADIYAAKILIVDDQEVNLRLLEHLLQSGGYTAITSTLDARAVAGLHQRHQFDLIILDLVMPGMNGYAVMDALRPLELEGYLPVLVIAADPDAKLAALEAGARDFISKPFDALEVLTRIRNMLEVRLLHRAARHYNTLLERTVGQRTAELQRFRGAMDATTDAIFLVDVLGMTLVDANDGACRLLGYARTELLALAPGTLLPSPPAPPLAALPG</sequence>
<evidence type="ECO:0000259" key="3">
    <source>
        <dbReference type="PROSITE" id="PS50110"/>
    </source>
</evidence>
<dbReference type="InterPro" id="IPR001789">
    <property type="entry name" value="Sig_transdc_resp-reg_receiver"/>
</dbReference>
<dbReference type="SUPFAM" id="SSF55785">
    <property type="entry name" value="PYP-like sensor domain (PAS domain)"/>
    <property type="match status" value="1"/>
</dbReference>
<protein>
    <submittedName>
        <fullName evidence="5">Response regulator</fullName>
    </submittedName>
</protein>
<feature type="modified residue" description="4-aspartylphosphate" evidence="2">
    <location>
        <position position="61"/>
    </location>
</feature>
<dbReference type="SUPFAM" id="SSF52172">
    <property type="entry name" value="CheY-like"/>
    <property type="match status" value="1"/>
</dbReference>
<organism evidence="5 6">
    <name type="scientific">Janthinobacterium violaceinigrum</name>
    <dbReference type="NCBI Taxonomy" id="2654252"/>
    <lineage>
        <taxon>Bacteria</taxon>
        <taxon>Pseudomonadati</taxon>
        <taxon>Pseudomonadota</taxon>
        <taxon>Betaproteobacteria</taxon>
        <taxon>Burkholderiales</taxon>
        <taxon>Oxalobacteraceae</taxon>
        <taxon>Janthinobacterium</taxon>
    </lineage>
</organism>
<comment type="caution">
    <text evidence="5">The sequence shown here is derived from an EMBL/GenBank/DDBJ whole genome shotgun (WGS) entry which is preliminary data.</text>
</comment>
<evidence type="ECO:0000313" key="6">
    <source>
        <dbReference type="Proteomes" id="UP000468717"/>
    </source>
</evidence>
<dbReference type="Proteomes" id="UP000468717">
    <property type="component" value="Unassembled WGS sequence"/>
</dbReference>
<dbReference type="AlphaFoldDB" id="A0A6I1HW56"/>
<dbReference type="Gene3D" id="3.40.50.2300">
    <property type="match status" value="1"/>
</dbReference>
<keyword evidence="1 2" id="KW-0597">Phosphoprotein</keyword>
<reference evidence="5 6" key="1">
    <citation type="submission" date="2019-10" db="EMBL/GenBank/DDBJ databases">
        <title>Three novel species isolated from a subtropical stream in China.</title>
        <authorList>
            <person name="Lu H."/>
        </authorList>
    </citation>
    <scope>NUCLEOTIDE SEQUENCE [LARGE SCALE GENOMIC DNA]</scope>
    <source>
        <strain evidence="5 6">FT13W</strain>
    </source>
</reference>
<dbReference type="InterPro" id="IPR011006">
    <property type="entry name" value="CheY-like_superfamily"/>
</dbReference>
<keyword evidence="6" id="KW-1185">Reference proteome</keyword>
<gene>
    <name evidence="5" type="ORF">GCN75_21620</name>
</gene>
<accession>A0A6I1HW56</accession>
<dbReference type="Gene3D" id="3.30.450.20">
    <property type="entry name" value="PAS domain"/>
    <property type="match status" value="1"/>
</dbReference>
<dbReference type="PROSITE" id="PS50112">
    <property type="entry name" value="PAS"/>
    <property type="match status" value="1"/>
</dbReference>
<dbReference type="Pfam" id="PF00072">
    <property type="entry name" value="Response_reg"/>
    <property type="match status" value="1"/>
</dbReference>
<dbReference type="NCBIfam" id="TIGR00229">
    <property type="entry name" value="sensory_box"/>
    <property type="match status" value="1"/>
</dbReference>
<dbReference type="InterPro" id="IPR000014">
    <property type="entry name" value="PAS"/>
</dbReference>
<evidence type="ECO:0000256" key="1">
    <source>
        <dbReference type="ARBA" id="ARBA00022553"/>
    </source>
</evidence>
<dbReference type="CDD" id="cd17551">
    <property type="entry name" value="REC_RpfG-like"/>
    <property type="match status" value="1"/>
</dbReference>
<dbReference type="SMART" id="SM00448">
    <property type="entry name" value="REC"/>
    <property type="match status" value="1"/>
</dbReference>
<dbReference type="RefSeq" id="WP_152284236.1">
    <property type="nucleotide sequence ID" value="NZ_WFLI01000030.1"/>
</dbReference>
<evidence type="ECO:0000259" key="4">
    <source>
        <dbReference type="PROSITE" id="PS50112"/>
    </source>
</evidence>
<feature type="non-terminal residue" evidence="5">
    <location>
        <position position="217"/>
    </location>
</feature>
<dbReference type="EMBL" id="WFLI01000030">
    <property type="protein sequence ID" value="KAB8062855.1"/>
    <property type="molecule type" value="Genomic_DNA"/>
</dbReference>
<feature type="domain" description="Response regulatory" evidence="3">
    <location>
        <begin position="11"/>
        <end position="126"/>
    </location>
</feature>
<dbReference type="InterPro" id="IPR050595">
    <property type="entry name" value="Bact_response_regulator"/>
</dbReference>
<dbReference type="Pfam" id="PF13188">
    <property type="entry name" value="PAS_8"/>
    <property type="match status" value="1"/>
</dbReference>
<evidence type="ECO:0000256" key="2">
    <source>
        <dbReference type="PROSITE-ProRule" id="PRU00169"/>
    </source>
</evidence>
<dbReference type="PANTHER" id="PTHR44591">
    <property type="entry name" value="STRESS RESPONSE REGULATOR PROTEIN 1"/>
    <property type="match status" value="1"/>
</dbReference>
<dbReference type="PROSITE" id="PS50110">
    <property type="entry name" value="RESPONSE_REGULATORY"/>
    <property type="match status" value="1"/>
</dbReference>
<name>A0A6I1HW56_9BURK</name>